<dbReference type="SUPFAM" id="SSF53474">
    <property type="entry name" value="alpha/beta-Hydrolases"/>
    <property type="match status" value="1"/>
</dbReference>
<evidence type="ECO:0000313" key="2">
    <source>
        <dbReference type="Proteomes" id="UP001431209"/>
    </source>
</evidence>
<dbReference type="PANTHER" id="PTHR15394:SF3">
    <property type="entry name" value="SERINE HYDROLASE RBBP9"/>
    <property type="match status" value="1"/>
</dbReference>
<gene>
    <name evidence="1" type="ORF">AKO1_013081</name>
</gene>
<evidence type="ECO:0000313" key="1">
    <source>
        <dbReference type="EMBL" id="KAL0482457.1"/>
    </source>
</evidence>
<reference evidence="1 2" key="1">
    <citation type="submission" date="2024-03" db="EMBL/GenBank/DDBJ databases">
        <title>The Acrasis kona genome and developmental transcriptomes reveal deep origins of eukaryotic multicellular pathways.</title>
        <authorList>
            <person name="Sheikh S."/>
            <person name="Fu C.-J."/>
            <person name="Brown M.W."/>
            <person name="Baldauf S.L."/>
        </authorList>
    </citation>
    <scope>NUCLEOTIDE SEQUENCE [LARGE SCALE GENOMIC DNA]</scope>
    <source>
        <strain evidence="1 2">ATCC MYA-3509</strain>
    </source>
</reference>
<keyword evidence="1" id="KW-0378">Hydrolase</keyword>
<dbReference type="InterPro" id="IPR029058">
    <property type="entry name" value="AB_hydrolase_fold"/>
</dbReference>
<sequence>MNKLLSKASNIIILPGNGCTPIMKCNWYAWLKAQLEKEGLKVDMEKYSMPDPHEAKESIWLPHVREKLNLTSKSLLIGHSSGAVAIMRLAETDPVLGIVIVSGCHTDLGMESEAISGYYARPWKWNHIKKNAEHIIQLHSKDDPFIPIDEARHISSNLNSDYHEYDDQGHFMEDTCPILLDILKNE</sequence>
<dbReference type="EMBL" id="JAOPGA020000855">
    <property type="protein sequence ID" value="KAL0482457.1"/>
    <property type="molecule type" value="Genomic_DNA"/>
</dbReference>
<dbReference type="AlphaFoldDB" id="A0AAW2YZK1"/>
<proteinExistence type="predicted"/>
<dbReference type="PANTHER" id="PTHR15394">
    <property type="entry name" value="SERINE HYDROLASE RBBP9"/>
    <property type="match status" value="1"/>
</dbReference>
<name>A0AAW2YZK1_9EUKA</name>
<keyword evidence="2" id="KW-1185">Reference proteome</keyword>
<accession>A0AAW2YZK1</accession>
<dbReference type="InterPro" id="IPR010662">
    <property type="entry name" value="RBBP9/YdeN"/>
</dbReference>
<organism evidence="1 2">
    <name type="scientific">Acrasis kona</name>
    <dbReference type="NCBI Taxonomy" id="1008807"/>
    <lineage>
        <taxon>Eukaryota</taxon>
        <taxon>Discoba</taxon>
        <taxon>Heterolobosea</taxon>
        <taxon>Tetramitia</taxon>
        <taxon>Eutetramitia</taxon>
        <taxon>Acrasidae</taxon>
        <taxon>Acrasis</taxon>
    </lineage>
</organism>
<comment type="caution">
    <text evidence="1">The sequence shown here is derived from an EMBL/GenBank/DDBJ whole genome shotgun (WGS) entry which is preliminary data.</text>
</comment>
<dbReference type="GO" id="GO:0016787">
    <property type="term" value="F:hydrolase activity"/>
    <property type="evidence" value="ECO:0007669"/>
    <property type="project" value="UniProtKB-KW"/>
</dbReference>
<protein>
    <submittedName>
        <fullName evidence="1">Hydrolase RBBP9</fullName>
    </submittedName>
</protein>
<dbReference type="Pfam" id="PF06821">
    <property type="entry name" value="Ser_hydrolase"/>
    <property type="match status" value="1"/>
</dbReference>
<dbReference type="Gene3D" id="3.40.50.1820">
    <property type="entry name" value="alpha/beta hydrolase"/>
    <property type="match status" value="1"/>
</dbReference>
<dbReference type="Proteomes" id="UP001431209">
    <property type="component" value="Unassembled WGS sequence"/>
</dbReference>